<evidence type="ECO:0000256" key="5">
    <source>
        <dbReference type="SAM" id="Phobius"/>
    </source>
</evidence>
<comment type="subcellular location">
    <subcellularLocation>
        <location evidence="1">Membrane</location>
        <topology evidence="1">Multi-pass membrane protein</topology>
    </subcellularLocation>
</comment>
<evidence type="ECO:0000313" key="7">
    <source>
        <dbReference type="EMBL" id="MBM6827005.1"/>
    </source>
</evidence>
<evidence type="ECO:0000256" key="1">
    <source>
        <dbReference type="ARBA" id="ARBA00004141"/>
    </source>
</evidence>
<evidence type="ECO:0000256" key="4">
    <source>
        <dbReference type="ARBA" id="ARBA00023136"/>
    </source>
</evidence>
<reference evidence="7" key="1">
    <citation type="submission" date="2020-08" db="EMBL/GenBank/DDBJ databases">
        <authorList>
            <person name="Cejkova D."/>
            <person name="Kubasova T."/>
            <person name="Jahodarova E."/>
            <person name="Rychlik I."/>
        </authorList>
    </citation>
    <scope>NUCLEOTIDE SEQUENCE</scope>
    <source>
        <strain evidence="7">An420c</strain>
    </source>
</reference>
<sequence>MKEDISFNLATLISPLLFLLAFSLMLSSGILIPVQTYPGSDSSDFLKSMENYHAPDGTAYFELHTAAEKVPPTNAESNLIVIEQEPSVNGDLITGEITHYINDVNENMTKNFRNRLSGAIVNYVEDLRPSGNVTVNEITMYEQDIPWDTGFGVSVLVFGLMLSGLVFGMLSITSEWGNHTTQLLKLTPYSSKAIVIGKIIANVIKCCVSGIAFLAIFFMISRAFPIHLIFFIISILLVYGIFACLGMCLGIFIKSSLTAFLLSLVSALVLWVGGGGFGPLSYYGDIANFLGKINPATYAIDIVRWCYFNGNTQLAGGFTILGIAFIVALFLIFSIFTRWTRREEAM</sequence>
<gene>
    <name evidence="7" type="ORF">H6A13_07835</name>
</gene>
<dbReference type="Pfam" id="PF12698">
    <property type="entry name" value="ABC2_membrane_3"/>
    <property type="match status" value="1"/>
</dbReference>
<feature type="transmembrane region" description="Helical" evidence="5">
    <location>
        <begin position="314"/>
        <end position="336"/>
    </location>
</feature>
<dbReference type="RefSeq" id="WP_204909048.1">
    <property type="nucleotide sequence ID" value="NZ_JACJLV010000022.1"/>
</dbReference>
<dbReference type="PANTHER" id="PTHR43077">
    <property type="entry name" value="TRANSPORT PERMEASE YVFS-RELATED"/>
    <property type="match status" value="1"/>
</dbReference>
<feature type="domain" description="ABC-2 type transporter transmembrane" evidence="6">
    <location>
        <begin position="9"/>
        <end position="332"/>
    </location>
</feature>
<protein>
    <submittedName>
        <fullName evidence="7">ABC transporter permease</fullName>
    </submittedName>
</protein>
<name>A0A939BC42_9CLOT</name>
<evidence type="ECO:0000313" key="8">
    <source>
        <dbReference type="Proteomes" id="UP000713880"/>
    </source>
</evidence>
<dbReference type="InterPro" id="IPR013525">
    <property type="entry name" value="ABC2_TM"/>
</dbReference>
<dbReference type="InterPro" id="IPR051328">
    <property type="entry name" value="T7SS_ABC-Transporter"/>
</dbReference>
<keyword evidence="3 5" id="KW-1133">Transmembrane helix</keyword>
<keyword evidence="8" id="KW-1185">Reference proteome</keyword>
<proteinExistence type="predicted"/>
<dbReference type="GO" id="GO:0016020">
    <property type="term" value="C:membrane"/>
    <property type="evidence" value="ECO:0007669"/>
    <property type="project" value="UniProtKB-SubCell"/>
</dbReference>
<feature type="transmembrane region" description="Helical" evidence="5">
    <location>
        <begin position="226"/>
        <end position="253"/>
    </location>
</feature>
<organism evidence="7 8">
    <name type="scientific">Mordavella massiliensis</name>
    <dbReference type="NCBI Taxonomy" id="1871024"/>
    <lineage>
        <taxon>Bacteria</taxon>
        <taxon>Bacillati</taxon>
        <taxon>Bacillota</taxon>
        <taxon>Clostridia</taxon>
        <taxon>Eubacteriales</taxon>
        <taxon>Clostridiaceae</taxon>
        <taxon>Mordavella</taxon>
    </lineage>
</organism>
<feature type="transmembrane region" description="Helical" evidence="5">
    <location>
        <begin position="193"/>
        <end position="220"/>
    </location>
</feature>
<feature type="transmembrane region" description="Helical" evidence="5">
    <location>
        <begin position="12"/>
        <end position="34"/>
    </location>
</feature>
<evidence type="ECO:0000256" key="3">
    <source>
        <dbReference type="ARBA" id="ARBA00022989"/>
    </source>
</evidence>
<comment type="caution">
    <text evidence="7">The sequence shown here is derived from an EMBL/GenBank/DDBJ whole genome shotgun (WGS) entry which is preliminary data.</text>
</comment>
<dbReference type="Proteomes" id="UP000713880">
    <property type="component" value="Unassembled WGS sequence"/>
</dbReference>
<evidence type="ECO:0000256" key="2">
    <source>
        <dbReference type="ARBA" id="ARBA00022692"/>
    </source>
</evidence>
<dbReference type="GO" id="GO:0140359">
    <property type="term" value="F:ABC-type transporter activity"/>
    <property type="evidence" value="ECO:0007669"/>
    <property type="project" value="InterPro"/>
</dbReference>
<dbReference type="PANTHER" id="PTHR43077:SF10">
    <property type="entry name" value="TRANSPORT PERMEASE PROTEIN"/>
    <property type="match status" value="1"/>
</dbReference>
<feature type="transmembrane region" description="Helical" evidence="5">
    <location>
        <begin position="150"/>
        <end position="172"/>
    </location>
</feature>
<keyword evidence="4 5" id="KW-0472">Membrane</keyword>
<reference evidence="7" key="2">
    <citation type="journal article" date="2021" name="Sci. Rep.">
        <title>The distribution of antibiotic resistance genes in chicken gut microbiota commensals.</title>
        <authorList>
            <person name="Juricova H."/>
            <person name="Matiasovicova J."/>
            <person name="Kubasova T."/>
            <person name="Cejkova D."/>
            <person name="Rychlik I."/>
        </authorList>
    </citation>
    <scope>NUCLEOTIDE SEQUENCE</scope>
    <source>
        <strain evidence="7">An420c</strain>
    </source>
</reference>
<accession>A0A939BC42</accession>
<feature type="transmembrane region" description="Helical" evidence="5">
    <location>
        <begin position="260"/>
        <end position="282"/>
    </location>
</feature>
<dbReference type="EMBL" id="JACJLV010000022">
    <property type="protein sequence ID" value="MBM6827005.1"/>
    <property type="molecule type" value="Genomic_DNA"/>
</dbReference>
<evidence type="ECO:0000259" key="6">
    <source>
        <dbReference type="Pfam" id="PF12698"/>
    </source>
</evidence>
<dbReference type="AlphaFoldDB" id="A0A939BC42"/>
<keyword evidence="2 5" id="KW-0812">Transmembrane</keyword>